<accession>A0A6A5STL0</accession>
<gene>
    <name evidence="1" type="ORF">EJ02DRAFT_442990</name>
</gene>
<dbReference type="AlphaFoldDB" id="A0A6A5STL0"/>
<dbReference type="Proteomes" id="UP000800038">
    <property type="component" value="Unassembled WGS sequence"/>
</dbReference>
<proteinExistence type="predicted"/>
<dbReference type="OrthoDB" id="3219396at2759"/>
<evidence type="ECO:0000313" key="1">
    <source>
        <dbReference type="EMBL" id="KAF1943841.1"/>
    </source>
</evidence>
<keyword evidence="2" id="KW-1185">Reference proteome</keyword>
<sequence length="380" mass="43888">MLRPQTTINDLPDELLLHIGAQFTNLNRKLDLANLALEWLLKEPRFNLTYIDRYMWQLGHRAELLEHVKSLEICSTSDGRIQSDERGIAQKHHEPIAASGTMLDRDGLKQSCASIVSHFADSKKYEEIWLAALDRDVVPALFGVLLCTLPNLRKLKLGDAWLLDFPLFANMFSQDAKEGLVLPHSWRHHFLVGALTAILPRLKVLEPPTDMKSLFMGIEITALFDMRCFAKLREVGITMRELQQQCYPWHRFAPPDAREIFPKTLQVLRISEATHWTADFLNQLCLAKKVGYFPNLGRVEGVRVMSKDAEIALYVYFPPWIMRTWESGGGTPWRLRAEEGWLRQGEVMCWRKDMVYFRVVKPMFTMREAEWDADGDAVMT</sequence>
<name>A0A6A5STL0_9PLEO</name>
<evidence type="ECO:0000313" key="2">
    <source>
        <dbReference type="Proteomes" id="UP000800038"/>
    </source>
</evidence>
<organism evidence="1 2">
    <name type="scientific">Clathrospora elynae</name>
    <dbReference type="NCBI Taxonomy" id="706981"/>
    <lineage>
        <taxon>Eukaryota</taxon>
        <taxon>Fungi</taxon>
        <taxon>Dikarya</taxon>
        <taxon>Ascomycota</taxon>
        <taxon>Pezizomycotina</taxon>
        <taxon>Dothideomycetes</taxon>
        <taxon>Pleosporomycetidae</taxon>
        <taxon>Pleosporales</taxon>
        <taxon>Diademaceae</taxon>
        <taxon>Clathrospora</taxon>
    </lineage>
</organism>
<reference evidence="1" key="1">
    <citation type="journal article" date="2020" name="Stud. Mycol.">
        <title>101 Dothideomycetes genomes: a test case for predicting lifestyles and emergence of pathogens.</title>
        <authorList>
            <person name="Haridas S."/>
            <person name="Albert R."/>
            <person name="Binder M."/>
            <person name="Bloem J."/>
            <person name="Labutti K."/>
            <person name="Salamov A."/>
            <person name="Andreopoulos B."/>
            <person name="Baker S."/>
            <person name="Barry K."/>
            <person name="Bills G."/>
            <person name="Bluhm B."/>
            <person name="Cannon C."/>
            <person name="Castanera R."/>
            <person name="Culley D."/>
            <person name="Daum C."/>
            <person name="Ezra D."/>
            <person name="Gonzalez J."/>
            <person name="Henrissat B."/>
            <person name="Kuo A."/>
            <person name="Liang C."/>
            <person name="Lipzen A."/>
            <person name="Lutzoni F."/>
            <person name="Magnuson J."/>
            <person name="Mondo S."/>
            <person name="Nolan M."/>
            <person name="Ohm R."/>
            <person name="Pangilinan J."/>
            <person name="Park H.-J."/>
            <person name="Ramirez L."/>
            <person name="Alfaro M."/>
            <person name="Sun H."/>
            <person name="Tritt A."/>
            <person name="Yoshinaga Y."/>
            <person name="Zwiers L.-H."/>
            <person name="Turgeon B."/>
            <person name="Goodwin S."/>
            <person name="Spatafora J."/>
            <person name="Crous P."/>
            <person name="Grigoriev I."/>
        </authorList>
    </citation>
    <scope>NUCLEOTIDE SEQUENCE</scope>
    <source>
        <strain evidence="1">CBS 161.51</strain>
    </source>
</reference>
<protein>
    <submittedName>
        <fullName evidence="1">Uncharacterized protein</fullName>
    </submittedName>
</protein>
<dbReference type="EMBL" id="ML976021">
    <property type="protein sequence ID" value="KAF1943841.1"/>
    <property type="molecule type" value="Genomic_DNA"/>
</dbReference>